<reference evidence="2" key="1">
    <citation type="journal article" date="2006" name="Science">
        <title>Ancient noncoding elements conserved in the human genome.</title>
        <authorList>
            <person name="Venkatesh B."/>
            <person name="Kirkness E.F."/>
            <person name="Loh Y.H."/>
            <person name="Halpern A.L."/>
            <person name="Lee A.P."/>
            <person name="Johnson J."/>
            <person name="Dandona N."/>
            <person name="Viswanathan L.D."/>
            <person name="Tay A."/>
            <person name="Venter J.C."/>
            <person name="Strausberg R.L."/>
            <person name="Brenner S."/>
        </authorList>
    </citation>
    <scope>NUCLEOTIDE SEQUENCE [LARGE SCALE GENOMIC DNA]</scope>
</reference>
<reference evidence="2" key="2">
    <citation type="journal article" date="2007" name="PLoS Biol.">
        <title>Survey sequencing and comparative analysis of the elephant shark (Callorhinchus milii) genome.</title>
        <authorList>
            <person name="Venkatesh B."/>
            <person name="Kirkness E.F."/>
            <person name="Loh Y.H."/>
            <person name="Halpern A.L."/>
            <person name="Lee A.P."/>
            <person name="Johnson J."/>
            <person name="Dandona N."/>
            <person name="Viswanathan L.D."/>
            <person name="Tay A."/>
            <person name="Venter J.C."/>
            <person name="Strausberg R.L."/>
            <person name="Brenner S."/>
        </authorList>
    </citation>
    <scope>NUCLEOTIDE SEQUENCE [LARGE SCALE GENOMIC DNA]</scope>
</reference>
<sequence>MIAKHLLDPPDVLGPSPFDPGAGFTIFYDFVLGLDATYCLIRLVTGLYSNGQEMGKPRSLPAVYCEMRGGSQYVAEGLRGNIATLSAKQPVPR</sequence>
<dbReference type="Ensembl" id="ENSCMIT00000023017.1">
    <property type="protein sequence ID" value="ENSCMIP00000022629.1"/>
    <property type="gene ID" value="ENSCMIG00000010182.1"/>
</dbReference>
<dbReference type="AlphaFoldDB" id="A0A4W3HYN3"/>
<proteinExistence type="predicted"/>
<reference evidence="2" key="3">
    <citation type="journal article" date="2014" name="Nature">
        <title>Elephant shark genome provides unique insights into gnathostome evolution.</title>
        <authorList>
            <consortium name="International Elephant Shark Genome Sequencing Consortium"/>
            <person name="Venkatesh B."/>
            <person name="Lee A.P."/>
            <person name="Ravi V."/>
            <person name="Maurya A.K."/>
            <person name="Lian M.M."/>
            <person name="Swann J.B."/>
            <person name="Ohta Y."/>
            <person name="Flajnik M.F."/>
            <person name="Sutoh Y."/>
            <person name="Kasahara M."/>
            <person name="Hoon S."/>
            <person name="Gangu V."/>
            <person name="Roy S.W."/>
            <person name="Irimia M."/>
            <person name="Korzh V."/>
            <person name="Kondrychyn I."/>
            <person name="Lim Z.W."/>
            <person name="Tay B.H."/>
            <person name="Tohari S."/>
            <person name="Kong K.W."/>
            <person name="Ho S."/>
            <person name="Lorente-Galdos B."/>
            <person name="Quilez J."/>
            <person name="Marques-Bonet T."/>
            <person name="Raney B.J."/>
            <person name="Ingham P.W."/>
            <person name="Tay A."/>
            <person name="Hillier L.W."/>
            <person name="Minx P."/>
            <person name="Boehm T."/>
            <person name="Wilson R.K."/>
            <person name="Brenner S."/>
            <person name="Warren W.C."/>
        </authorList>
    </citation>
    <scope>NUCLEOTIDE SEQUENCE [LARGE SCALE GENOMIC DNA]</scope>
</reference>
<evidence type="ECO:0000313" key="2">
    <source>
        <dbReference type="Proteomes" id="UP000314986"/>
    </source>
</evidence>
<dbReference type="PANTHER" id="PTHR33820">
    <property type="entry name" value="COILED-COIL DOMAIN-CONTAINING PROTEIN 17"/>
    <property type="match status" value="1"/>
</dbReference>
<reference evidence="1" key="4">
    <citation type="submission" date="2025-08" db="UniProtKB">
        <authorList>
            <consortium name="Ensembl"/>
        </authorList>
    </citation>
    <scope>IDENTIFICATION</scope>
</reference>
<dbReference type="PANTHER" id="PTHR33820:SF4">
    <property type="entry name" value="COILED-COIL DOMAIN-CONTAINING PROTEIN 17"/>
    <property type="match status" value="1"/>
</dbReference>
<dbReference type="InterPro" id="IPR038800">
    <property type="entry name" value="CCDC17"/>
</dbReference>
<name>A0A4W3HYN3_CALMI</name>
<organism evidence="1 2">
    <name type="scientific">Callorhinchus milii</name>
    <name type="common">Ghost shark</name>
    <dbReference type="NCBI Taxonomy" id="7868"/>
    <lineage>
        <taxon>Eukaryota</taxon>
        <taxon>Metazoa</taxon>
        <taxon>Chordata</taxon>
        <taxon>Craniata</taxon>
        <taxon>Vertebrata</taxon>
        <taxon>Chondrichthyes</taxon>
        <taxon>Holocephali</taxon>
        <taxon>Chimaeriformes</taxon>
        <taxon>Callorhinchidae</taxon>
        <taxon>Callorhinchus</taxon>
    </lineage>
</organism>
<protein>
    <submittedName>
        <fullName evidence="1">Uncharacterized protein</fullName>
    </submittedName>
</protein>
<dbReference type="InParanoid" id="A0A4W3HYN3"/>
<keyword evidence="2" id="KW-1185">Reference proteome</keyword>
<accession>A0A4W3HYN3</accession>
<reference evidence="1" key="5">
    <citation type="submission" date="2025-09" db="UniProtKB">
        <authorList>
            <consortium name="Ensembl"/>
        </authorList>
    </citation>
    <scope>IDENTIFICATION</scope>
</reference>
<dbReference type="GeneTree" id="ENSGT01110000268944"/>
<evidence type="ECO:0000313" key="1">
    <source>
        <dbReference type="Ensembl" id="ENSCMIP00000022629.1"/>
    </source>
</evidence>
<dbReference type="Proteomes" id="UP000314986">
    <property type="component" value="Unassembled WGS sequence"/>
</dbReference>